<name>A0AAD7JFM8_9AGAR</name>
<feature type="compositionally biased region" description="Low complexity" evidence="1">
    <location>
        <begin position="117"/>
        <end position="130"/>
    </location>
</feature>
<keyword evidence="3" id="KW-1185">Reference proteome</keyword>
<sequence length="202" mass="21979">MNQHTTARCCAALHGAARHCTLNIGISLEHNHGWKLRRDEDPGLSTRLLKTSRGLRKQTMDMIGGILEAGMNLLGGMFLHRDTPTLPRQARHATAFSRGPFHCLARFLRTQGEDTSLTAHASASATSKASGTGGRKKRPYSNIDEQKENNRPGGEIQSKIQGAGKSGAEETDSDRPDSDSEYQAEMAVKLAQKKSTSKPAWA</sequence>
<accession>A0AAD7JFM8</accession>
<reference evidence="2" key="1">
    <citation type="submission" date="2023-03" db="EMBL/GenBank/DDBJ databases">
        <title>Massive genome expansion in bonnet fungi (Mycena s.s.) driven by repeated elements and novel gene families across ecological guilds.</title>
        <authorList>
            <consortium name="Lawrence Berkeley National Laboratory"/>
            <person name="Harder C.B."/>
            <person name="Miyauchi S."/>
            <person name="Viragh M."/>
            <person name="Kuo A."/>
            <person name="Thoen E."/>
            <person name="Andreopoulos B."/>
            <person name="Lu D."/>
            <person name="Skrede I."/>
            <person name="Drula E."/>
            <person name="Henrissat B."/>
            <person name="Morin E."/>
            <person name="Kohler A."/>
            <person name="Barry K."/>
            <person name="LaButti K."/>
            <person name="Morin E."/>
            <person name="Salamov A."/>
            <person name="Lipzen A."/>
            <person name="Mereny Z."/>
            <person name="Hegedus B."/>
            <person name="Baldrian P."/>
            <person name="Stursova M."/>
            <person name="Weitz H."/>
            <person name="Taylor A."/>
            <person name="Grigoriev I.V."/>
            <person name="Nagy L.G."/>
            <person name="Martin F."/>
            <person name="Kauserud H."/>
        </authorList>
    </citation>
    <scope>NUCLEOTIDE SEQUENCE</scope>
    <source>
        <strain evidence="2">CBHHK182m</strain>
    </source>
</reference>
<evidence type="ECO:0000313" key="2">
    <source>
        <dbReference type="EMBL" id="KAJ7763806.1"/>
    </source>
</evidence>
<protein>
    <submittedName>
        <fullName evidence="2">Uncharacterized protein</fullName>
    </submittedName>
</protein>
<gene>
    <name evidence="2" type="ORF">B0H16DRAFT_1455059</name>
</gene>
<comment type="caution">
    <text evidence="2">The sequence shown here is derived from an EMBL/GenBank/DDBJ whole genome shotgun (WGS) entry which is preliminary data.</text>
</comment>
<evidence type="ECO:0000256" key="1">
    <source>
        <dbReference type="SAM" id="MobiDB-lite"/>
    </source>
</evidence>
<evidence type="ECO:0000313" key="3">
    <source>
        <dbReference type="Proteomes" id="UP001215598"/>
    </source>
</evidence>
<dbReference type="AlphaFoldDB" id="A0AAD7JFM8"/>
<proteinExistence type="predicted"/>
<feature type="region of interest" description="Disordered" evidence="1">
    <location>
        <begin position="117"/>
        <end position="202"/>
    </location>
</feature>
<organism evidence="2 3">
    <name type="scientific">Mycena metata</name>
    <dbReference type="NCBI Taxonomy" id="1033252"/>
    <lineage>
        <taxon>Eukaryota</taxon>
        <taxon>Fungi</taxon>
        <taxon>Dikarya</taxon>
        <taxon>Basidiomycota</taxon>
        <taxon>Agaricomycotina</taxon>
        <taxon>Agaricomycetes</taxon>
        <taxon>Agaricomycetidae</taxon>
        <taxon>Agaricales</taxon>
        <taxon>Marasmiineae</taxon>
        <taxon>Mycenaceae</taxon>
        <taxon>Mycena</taxon>
    </lineage>
</organism>
<dbReference type="EMBL" id="JARKIB010000029">
    <property type="protein sequence ID" value="KAJ7763806.1"/>
    <property type="molecule type" value="Genomic_DNA"/>
</dbReference>
<dbReference type="Proteomes" id="UP001215598">
    <property type="component" value="Unassembled WGS sequence"/>
</dbReference>